<dbReference type="AlphaFoldDB" id="A0A7G9GSR5"/>
<name>A0A7G9GSR5_9FIRM</name>
<dbReference type="EMBL" id="CP060636">
    <property type="protein sequence ID" value="QNM13847.1"/>
    <property type="molecule type" value="Genomic_DNA"/>
</dbReference>
<proteinExistence type="predicted"/>
<organism evidence="1 2">
    <name type="scientific">[Eubacterium] hominis</name>
    <dbReference type="NCBI Taxonomy" id="2764325"/>
    <lineage>
        <taxon>Bacteria</taxon>
        <taxon>Bacillati</taxon>
        <taxon>Bacillota</taxon>
        <taxon>Erysipelotrichia</taxon>
        <taxon>Erysipelotrichales</taxon>
        <taxon>Erysipelotrichaceae</taxon>
        <taxon>Amedibacillus</taxon>
    </lineage>
</organism>
<reference evidence="1 2" key="1">
    <citation type="submission" date="2020-08" db="EMBL/GenBank/DDBJ databases">
        <authorList>
            <person name="Liu C."/>
            <person name="Sun Q."/>
        </authorList>
    </citation>
    <scope>NUCLEOTIDE SEQUENCE [LARGE SCALE GENOMIC DNA]</scope>
    <source>
        <strain evidence="1 2">NSJ-61</strain>
    </source>
</reference>
<dbReference type="Proteomes" id="UP000515856">
    <property type="component" value="Chromosome"/>
</dbReference>
<evidence type="ECO:0000313" key="1">
    <source>
        <dbReference type="EMBL" id="QNM13847.1"/>
    </source>
</evidence>
<evidence type="ECO:0008006" key="3">
    <source>
        <dbReference type="Google" id="ProtNLM"/>
    </source>
</evidence>
<evidence type="ECO:0000313" key="2">
    <source>
        <dbReference type="Proteomes" id="UP000515856"/>
    </source>
</evidence>
<sequence length="369" mass="42380">MSVEQSNLLNEEMKKGKKIFLRPSILDTAIVNRPKNMILGESLVTMEKTKAYDHICKLVLSNKPVVSRIMKRVMKECKDMTVDEIVNCIENDPQVIAIVKDHDQIIGMNVEDECIIGAPIRYDVLFKANLPTADGGTECVGIFMNFEIQIDDNPGYSLVRRGIYYTCRILARQKNAADGFENSNFNDIQKVYSIWICPVHKKEKNDVINIYHIEEKCLKKEWHCPQKDYDLMELIMLYPGTQYDYDQGEKHGLLEMLNILFTMKISAEEKKRLLEKNYGIIMTKNMDEEVEYMCNLSEGILKQGLEQGLEQGIEIGKAQGIQEGELISAIKLTKNLIKSSKIDVYKAMALLDLPQDIRKIVIEEINKEK</sequence>
<accession>A0A7G9GSR5</accession>
<dbReference type="KEGG" id="ehn:H9Q80_07875"/>
<keyword evidence="2" id="KW-1185">Reference proteome</keyword>
<dbReference type="RefSeq" id="WP_117451348.1">
    <property type="nucleotide sequence ID" value="NZ_CP060636.1"/>
</dbReference>
<protein>
    <recommendedName>
        <fullName evidence="3">PD-(D/E)XK nuclease family transposase</fullName>
    </recommendedName>
</protein>
<gene>
    <name evidence="1" type="ORF">H9Q80_07875</name>
</gene>